<feature type="non-terminal residue" evidence="13">
    <location>
        <position position="1"/>
    </location>
</feature>
<evidence type="ECO:0000313" key="13">
    <source>
        <dbReference type="EMBL" id="VAW32069.1"/>
    </source>
</evidence>
<reference evidence="13" key="1">
    <citation type="submission" date="2018-06" db="EMBL/GenBank/DDBJ databases">
        <authorList>
            <person name="Zhirakovskaya E."/>
        </authorList>
    </citation>
    <scope>NUCLEOTIDE SEQUENCE</scope>
</reference>
<name>A0A3B0V5B5_9ZZZZ</name>
<dbReference type="Gene3D" id="3.90.870.10">
    <property type="entry name" value="DHBP synthase"/>
    <property type="match status" value="1"/>
</dbReference>
<organism evidence="13">
    <name type="scientific">hydrothermal vent metagenome</name>
    <dbReference type="NCBI Taxonomy" id="652676"/>
    <lineage>
        <taxon>unclassified sequences</taxon>
        <taxon>metagenomes</taxon>
        <taxon>ecological metagenomes</taxon>
    </lineage>
</organism>
<evidence type="ECO:0000256" key="11">
    <source>
        <dbReference type="ARBA" id="ARBA00048366"/>
    </source>
</evidence>
<evidence type="ECO:0000256" key="1">
    <source>
        <dbReference type="ARBA" id="ARBA00004496"/>
    </source>
</evidence>
<dbReference type="AlphaFoldDB" id="A0A3B0V5B5"/>
<comment type="subcellular location">
    <subcellularLocation>
        <location evidence="1">Cytoplasm</location>
    </subcellularLocation>
</comment>
<keyword evidence="9" id="KW-0067">ATP-binding</keyword>
<accession>A0A3B0V5B5</accession>
<dbReference type="GO" id="GO:0005737">
    <property type="term" value="C:cytoplasm"/>
    <property type="evidence" value="ECO:0007669"/>
    <property type="project" value="UniProtKB-SubCell"/>
</dbReference>
<keyword evidence="8" id="KW-0547">Nucleotide-binding</keyword>
<dbReference type="EC" id="2.7.7.87" evidence="3"/>
<dbReference type="InterPro" id="IPR006070">
    <property type="entry name" value="Sua5-like_dom"/>
</dbReference>
<comment type="similarity">
    <text evidence="2">Belongs to the SUA5 family.</text>
</comment>
<comment type="catalytic activity">
    <reaction evidence="11">
        <text>L-threonine + hydrogencarbonate + ATP = L-threonylcarbamoyladenylate + diphosphate + H2O</text>
        <dbReference type="Rhea" id="RHEA:36407"/>
        <dbReference type="ChEBI" id="CHEBI:15377"/>
        <dbReference type="ChEBI" id="CHEBI:17544"/>
        <dbReference type="ChEBI" id="CHEBI:30616"/>
        <dbReference type="ChEBI" id="CHEBI:33019"/>
        <dbReference type="ChEBI" id="CHEBI:57926"/>
        <dbReference type="ChEBI" id="CHEBI:73682"/>
        <dbReference type="EC" id="2.7.7.87"/>
    </reaction>
</comment>
<protein>
    <recommendedName>
        <fullName evidence="10">L-threonylcarbamoyladenylate synthase</fullName>
        <ecNumber evidence="3">2.7.7.87</ecNumber>
    </recommendedName>
    <alternativeName>
        <fullName evidence="10">L-threonylcarbamoyladenylate synthase</fullName>
    </alternativeName>
</protein>
<sequence>YISEKDTIALRMPNQKDLLHLIKEAGGVLAVTSANISGEPPISNADDLQKAFSRYVSIIIDGGIQNGTPSTIINCVGDNPSIVRQGSVYIESSMSGD</sequence>
<keyword evidence="5" id="KW-0808">Transferase</keyword>
<evidence type="ECO:0000256" key="8">
    <source>
        <dbReference type="ARBA" id="ARBA00022741"/>
    </source>
</evidence>
<evidence type="ECO:0000256" key="7">
    <source>
        <dbReference type="ARBA" id="ARBA00022695"/>
    </source>
</evidence>
<dbReference type="PANTHER" id="PTHR17490:SF16">
    <property type="entry name" value="THREONYLCARBAMOYL-AMP SYNTHASE"/>
    <property type="match status" value="1"/>
</dbReference>
<evidence type="ECO:0000256" key="3">
    <source>
        <dbReference type="ARBA" id="ARBA00012584"/>
    </source>
</evidence>
<dbReference type="Pfam" id="PF01300">
    <property type="entry name" value="Sua5_yciO_yrdC"/>
    <property type="match status" value="1"/>
</dbReference>
<dbReference type="GO" id="GO:0003725">
    <property type="term" value="F:double-stranded RNA binding"/>
    <property type="evidence" value="ECO:0007669"/>
    <property type="project" value="InterPro"/>
</dbReference>
<dbReference type="GO" id="GO:0000049">
    <property type="term" value="F:tRNA binding"/>
    <property type="evidence" value="ECO:0007669"/>
    <property type="project" value="TreeGrafter"/>
</dbReference>
<evidence type="ECO:0000256" key="9">
    <source>
        <dbReference type="ARBA" id="ARBA00022840"/>
    </source>
</evidence>
<dbReference type="GO" id="GO:0005524">
    <property type="term" value="F:ATP binding"/>
    <property type="evidence" value="ECO:0007669"/>
    <property type="project" value="UniProtKB-KW"/>
</dbReference>
<evidence type="ECO:0000256" key="5">
    <source>
        <dbReference type="ARBA" id="ARBA00022679"/>
    </source>
</evidence>
<keyword evidence="7" id="KW-0548">Nucleotidyltransferase</keyword>
<dbReference type="EMBL" id="UOEV01000020">
    <property type="protein sequence ID" value="VAW32069.1"/>
    <property type="molecule type" value="Genomic_DNA"/>
</dbReference>
<dbReference type="GO" id="GO:0006450">
    <property type="term" value="P:regulation of translational fidelity"/>
    <property type="evidence" value="ECO:0007669"/>
    <property type="project" value="TreeGrafter"/>
</dbReference>
<proteinExistence type="inferred from homology"/>
<dbReference type="GO" id="GO:0061710">
    <property type="term" value="F:L-threonylcarbamoyladenylate synthase"/>
    <property type="evidence" value="ECO:0007669"/>
    <property type="project" value="UniProtKB-EC"/>
</dbReference>
<evidence type="ECO:0000256" key="6">
    <source>
        <dbReference type="ARBA" id="ARBA00022694"/>
    </source>
</evidence>
<keyword evidence="4" id="KW-0963">Cytoplasm</keyword>
<dbReference type="PANTHER" id="PTHR17490">
    <property type="entry name" value="SUA5"/>
    <property type="match status" value="1"/>
</dbReference>
<evidence type="ECO:0000256" key="2">
    <source>
        <dbReference type="ARBA" id="ARBA00007663"/>
    </source>
</evidence>
<evidence type="ECO:0000256" key="4">
    <source>
        <dbReference type="ARBA" id="ARBA00022490"/>
    </source>
</evidence>
<dbReference type="PROSITE" id="PS51163">
    <property type="entry name" value="YRDC"/>
    <property type="match status" value="1"/>
</dbReference>
<dbReference type="InterPro" id="IPR017945">
    <property type="entry name" value="DHBP_synth_RibB-like_a/b_dom"/>
</dbReference>
<dbReference type="GO" id="GO:0008033">
    <property type="term" value="P:tRNA processing"/>
    <property type="evidence" value="ECO:0007669"/>
    <property type="project" value="UniProtKB-KW"/>
</dbReference>
<feature type="domain" description="YrdC-like" evidence="12">
    <location>
        <begin position="1"/>
        <end position="88"/>
    </location>
</feature>
<evidence type="ECO:0000259" key="12">
    <source>
        <dbReference type="PROSITE" id="PS51163"/>
    </source>
</evidence>
<gene>
    <name evidence="13" type="ORF">MNBD_CPR01-74</name>
</gene>
<dbReference type="InterPro" id="IPR050156">
    <property type="entry name" value="TC-AMP_synthase_SUA5"/>
</dbReference>
<keyword evidence="6" id="KW-0819">tRNA processing</keyword>
<evidence type="ECO:0000256" key="10">
    <source>
        <dbReference type="ARBA" id="ARBA00029774"/>
    </source>
</evidence>
<dbReference type="SUPFAM" id="SSF55821">
    <property type="entry name" value="YrdC/RibB"/>
    <property type="match status" value="1"/>
</dbReference>